<dbReference type="InterPro" id="IPR021259">
    <property type="entry name" value="DUF2817"/>
</dbReference>
<keyword evidence="3" id="KW-1185">Reference proteome</keyword>
<reference evidence="1" key="3">
    <citation type="submission" date="2020-11" db="EMBL/GenBank/DDBJ databases">
        <authorList>
            <person name="Lee S.D."/>
        </authorList>
    </citation>
    <scope>NUCLEOTIDE SEQUENCE</scope>
    <source>
        <strain evidence="1">SAP-2</strain>
    </source>
</reference>
<dbReference type="RefSeq" id="WP_084983465.1">
    <property type="nucleotide sequence ID" value="NZ_CBCSCF010000002.1"/>
</dbReference>
<reference evidence="2 3" key="2">
    <citation type="journal article" date="2017" name="Int. J. Syst. Evol. Microbiol.">
        <title>Rouxiella badensis sp. nov. and Rouxiella silvae sp. nov. isolated from peat bog soil in Germany and emendation of the genus description.</title>
        <authorList>
            <person name="Le Fleche-Mateos A."/>
            <person name="Kugler J.H."/>
            <person name="Hansen S.H."/>
            <person name="Syldatk C."/>
            <person name="Hausmann R."/>
            <person name="Lomprez F."/>
            <person name="Vandenbogaert M."/>
            <person name="Manuguerra J.C."/>
            <person name="Grimont P.A."/>
        </authorList>
    </citation>
    <scope>NUCLEOTIDE SEQUENCE [LARGE SCALE GENOMIC DNA]</scope>
    <source>
        <strain evidence="2 3">213</strain>
    </source>
</reference>
<dbReference type="Proteomes" id="UP000192722">
    <property type="component" value="Unassembled WGS sequence"/>
</dbReference>
<reference evidence="2" key="1">
    <citation type="submission" date="2016-12" db="EMBL/GenBank/DDBJ databases">
        <authorList>
            <person name="Le Fleche-Mateos A."/>
        </authorList>
    </citation>
    <scope>NUCLEOTIDE SEQUENCE</scope>
    <source>
        <strain evidence="2">213</strain>
    </source>
</reference>
<name>A0AA41BUL2_9GAMM</name>
<organism evidence="1 4">
    <name type="scientific">Rouxiella silvae</name>
    <dbReference type="NCBI Taxonomy" id="1646373"/>
    <lineage>
        <taxon>Bacteria</taxon>
        <taxon>Pseudomonadati</taxon>
        <taxon>Pseudomonadota</taxon>
        <taxon>Gammaproteobacteria</taxon>
        <taxon>Enterobacterales</taxon>
        <taxon>Yersiniaceae</taxon>
        <taxon>Rouxiella</taxon>
    </lineage>
</organism>
<dbReference type="SUPFAM" id="SSF53187">
    <property type="entry name" value="Zn-dependent exopeptidases"/>
    <property type="match status" value="1"/>
</dbReference>
<proteinExistence type="predicted"/>
<comment type="caution">
    <text evidence="1">The sequence shown here is derived from an EMBL/GenBank/DDBJ whole genome shotgun (WGS) entry which is preliminary data.</text>
</comment>
<dbReference type="Pfam" id="PF10994">
    <property type="entry name" value="DUF2817"/>
    <property type="match status" value="1"/>
</dbReference>
<dbReference type="AlphaFoldDB" id="A0AA41BUL2"/>
<accession>A0AA41BUL2</accession>
<evidence type="ECO:0000313" key="1">
    <source>
        <dbReference type="EMBL" id="MBF6635101.1"/>
    </source>
</evidence>
<dbReference type="Gene3D" id="3.40.630.10">
    <property type="entry name" value="Zn peptidases"/>
    <property type="match status" value="1"/>
</dbReference>
<gene>
    <name evidence="2" type="ORF">BS639_14635</name>
    <name evidence="1" type="ORF">ITX54_00245</name>
</gene>
<protein>
    <submittedName>
        <fullName evidence="1">DUF2817 domain-containing protein</fullName>
    </submittedName>
</protein>
<reference evidence="1" key="4">
    <citation type="submission" date="2022-09" db="EMBL/GenBank/DDBJ databases">
        <title>Rouxiella aceris sp. nov., isolated from tree sap and emended description of the genus Rhouxiella.</title>
        <authorList>
            <person name="Kim I.S."/>
        </authorList>
    </citation>
    <scope>NUCLEOTIDE SEQUENCE</scope>
    <source>
        <strain evidence="1">SAP-2</strain>
    </source>
</reference>
<evidence type="ECO:0000313" key="4">
    <source>
        <dbReference type="Proteomes" id="UP000705283"/>
    </source>
</evidence>
<evidence type="ECO:0000313" key="3">
    <source>
        <dbReference type="Proteomes" id="UP000192722"/>
    </source>
</evidence>
<evidence type="ECO:0000313" key="2">
    <source>
        <dbReference type="EMBL" id="ORJ20546.1"/>
    </source>
</evidence>
<dbReference type="CDD" id="cd06233">
    <property type="entry name" value="M14-like"/>
    <property type="match status" value="1"/>
</dbReference>
<dbReference type="EMBL" id="MRWD01000034">
    <property type="protein sequence ID" value="ORJ20546.1"/>
    <property type="molecule type" value="Genomic_DNA"/>
</dbReference>
<dbReference type="Proteomes" id="UP000705283">
    <property type="component" value="Unassembled WGS sequence"/>
</dbReference>
<sequence length="367" mass="40726">MLQGYARLPDYTVQRESFLAAAEAAGAKVTHYPHPLKGPSGEALATDVAILGNPLSSRLLVIVSGTHGVEGYYGSQSQIDWLKMNSADPLPADTAVVMIHLINPWGTAHLRRVNEDNMDLNRNFVDFSQPLPANAKYEDLHDIYLSKDLHGPQRAAADDLMDKYSQGSGWNEVKKIVEAGQYLHPDGIFFGGQQPSWSNCTLLKIIQTHLSHAKNIISFDLHTGAGAYGHPMLMAIAQKAYPALQQARDVFGPWLYVLITGKNRGSDTGVTATATGYLSQFMLNNLPDAQLIQLVIECGTYDGETMHHLVRDDHWLHLYGDPQSAQGKKIKSELFEGFYPQDKDWQQLVQLRTQQIFNRAFSALPTL</sequence>
<dbReference type="EMBL" id="JADMKS010000001">
    <property type="protein sequence ID" value="MBF6635101.1"/>
    <property type="molecule type" value="Genomic_DNA"/>
</dbReference>